<dbReference type="STRING" id="762983.HMPREF9444_00456"/>
<organism evidence="1 2">
    <name type="scientific">Succinatimonas hippei (strain DSM 22608 / JCM 16073 / KCTC 15190 / YIT 12066)</name>
    <dbReference type="NCBI Taxonomy" id="762983"/>
    <lineage>
        <taxon>Bacteria</taxon>
        <taxon>Pseudomonadati</taxon>
        <taxon>Pseudomonadota</taxon>
        <taxon>Gammaproteobacteria</taxon>
        <taxon>Aeromonadales</taxon>
        <taxon>Succinivibrionaceae</taxon>
        <taxon>Succinatimonas</taxon>
    </lineage>
</organism>
<dbReference type="AlphaFoldDB" id="E8LID9"/>
<accession>E8LID9</accession>
<keyword evidence="2" id="KW-1185">Reference proteome</keyword>
<reference evidence="1 2" key="1">
    <citation type="submission" date="2011-01" db="EMBL/GenBank/DDBJ databases">
        <authorList>
            <person name="Weinstock G."/>
            <person name="Sodergren E."/>
            <person name="Clifton S."/>
            <person name="Fulton L."/>
            <person name="Fulton B."/>
            <person name="Courtney L."/>
            <person name="Fronick C."/>
            <person name="Harrison M."/>
            <person name="Strong C."/>
            <person name="Farmer C."/>
            <person name="Delahaunty K."/>
            <person name="Markovic C."/>
            <person name="Hall O."/>
            <person name="Minx P."/>
            <person name="Tomlinson C."/>
            <person name="Mitreva M."/>
            <person name="Hou S."/>
            <person name="Chen J."/>
            <person name="Wollam A."/>
            <person name="Pepin K.H."/>
            <person name="Johnson M."/>
            <person name="Bhonagiri V."/>
            <person name="Zhang X."/>
            <person name="Suruliraj S."/>
            <person name="Warren W."/>
            <person name="Chinwalla A."/>
            <person name="Mardis E.R."/>
            <person name="Wilson R.K."/>
        </authorList>
    </citation>
    <scope>NUCLEOTIDE SEQUENCE [LARGE SCALE GENOMIC DNA]</scope>
    <source>
        <strain evidence="2">DSM 22608 / JCM 16073 / KCTC 15190 / YIT 12066</strain>
    </source>
</reference>
<gene>
    <name evidence="1" type="ORF">HMPREF9444_00456</name>
</gene>
<evidence type="ECO:0000313" key="1">
    <source>
        <dbReference type="EMBL" id="EFY07728.1"/>
    </source>
</evidence>
<comment type="caution">
    <text evidence="1">The sequence shown here is derived from an EMBL/GenBank/DDBJ whole genome shotgun (WGS) entry which is preliminary data.</text>
</comment>
<proteinExistence type="predicted"/>
<dbReference type="HOGENOM" id="CLU_2848200_0_0_6"/>
<dbReference type="Proteomes" id="UP000018458">
    <property type="component" value="Unassembled WGS sequence"/>
</dbReference>
<dbReference type="EMBL" id="AEVO01000019">
    <property type="protein sequence ID" value="EFY07728.1"/>
    <property type="molecule type" value="Genomic_DNA"/>
</dbReference>
<evidence type="ECO:0000313" key="2">
    <source>
        <dbReference type="Proteomes" id="UP000018458"/>
    </source>
</evidence>
<protein>
    <submittedName>
        <fullName evidence="1">Uncharacterized protein</fullName>
    </submittedName>
</protein>
<sequence>MSVKLFDVLGANLAPIALNELYTALNPILSTYRINLSAFSTLQNFMKSKNTFLFPITNIRLCLSV</sequence>
<name>E8LID9_SUCHY</name>